<evidence type="ECO:0000256" key="2">
    <source>
        <dbReference type="ARBA" id="ARBA00022679"/>
    </source>
</evidence>
<dbReference type="InterPro" id="IPR003788">
    <property type="entry name" value="NDUFAF7"/>
</dbReference>
<organism evidence="4 5">
    <name type="scientific">Thermithiobacillus plumbiphilus</name>
    <dbReference type="NCBI Taxonomy" id="1729899"/>
    <lineage>
        <taxon>Bacteria</taxon>
        <taxon>Pseudomonadati</taxon>
        <taxon>Pseudomonadota</taxon>
        <taxon>Acidithiobacillia</taxon>
        <taxon>Acidithiobacillales</taxon>
        <taxon>Thermithiobacillaceae</taxon>
        <taxon>Thermithiobacillus</taxon>
    </lineage>
</organism>
<dbReference type="InterPro" id="IPR029063">
    <property type="entry name" value="SAM-dependent_MTases_sf"/>
</dbReference>
<evidence type="ECO:0000256" key="3">
    <source>
        <dbReference type="SAM" id="MobiDB-lite"/>
    </source>
</evidence>
<feature type="compositionally biased region" description="Polar residues" evidence="3">
    <location>
        <begin position="1"/>
        <end position="13"/>
    </location>
</feature>
<sequence>MSDQPHCPSSNDPVNLRKPPVLPEPSDDELAHAAALTDRIRAEIQQQGGILPFRRFMEMALYAPGLGYYVAGQQRFGAGGDFVTAPELGDVFARTLAHTVAAALWQGGDMILEFGAGSGVLAADLLLALEHLGLAPAEYAILELSPDLRVRQQETLARKAPRLAERVRWLDRLPDTFSGVVIANEVLDAMPVHLIETDADGGLWEKAVRWSGEGFAWDRLAPGELLRERWTDLGAGLPTPYQTEINLAAQAWVQALAERLHSGVLLLVDYGFLTGEYYHPQRNMGTLMCHYRHHAHGDPLKYPGLQDITAHVDFSAVAKAGQAAGLDVLGFATQAQFLMDAGLQSVLMESLSADPAVQLALANQVKRLTLPGEMGEMFKVLALGRRMPGPLPGFGRGLAGAF</sequence>
<dbReference type="PANTHER" id="PTHR12049">
    <property type="entry name" value="PROTEIN ARGININE METHYLTRANSFERASE NDUFAF7, MITOCHONDRIAL"/>
    <property type="match status" value="1"/>
</dbReference>
<reference evidence="4 5" key="1">
    <citation type="submission" date="2024-04" db="EMBL/GenBank/DDBJ databases">
        <authorList>
            <person name="Abashina T."/>
            <person name="Shaikin A."/>
        </authorList>
    </citation>
    <scope>NUCLEOTIDE SEQUENCE [LARGE SCALE GENOMIC DNA]</scope>
    <source>
        <strain evidence="4 5">AAFK</strain>
    </source>
</reference>
<dbReference type="Proteomes" id="UP001446205">
    <property type="component" value="Unassembled WGS sequence"/>
</dbReference>
<keyword evidence="2 4" id="KW-0808">Transferase</keyword>
<keyword evidence="1 4" id="KW-0489">Methyltransferase</keyword>
<dbReference type="Gene3D" id="3.40.50.12710">
    <property type="match status" value="1"/>
</dbReference>
<evidence type="ECO:0000313" key="4">
    <source>
        <dbReference type="EMBL" id="MEK8089923.1"/>
    </source>
</evidence>
<dbReference type="InterPro" id="IPR038375">
    <property type="entry name" value="NDUFAF7_sf"/>
</dbReference>
<accession>A0ABU9DBR6</accession>
<dbReference type="SUPFAM" id="SSF53335">
    <property type="entry name" value="S-adenosyl-L-methionine-dependent methyltransferases"/>
    <property type="match status" value="1"/>
</dbReference>
<protein>
    <submittedName>
        <fullName evidence="4">SAM-dependent methyltransferase</fullName>
        <ecNumber evidence="4">2.1.1.-</ecNumber>
    </submittedName>
</protein>
<dbReference type="Pfam" id="PF02636">
    <property type="entry name" value="Methyltransf_28"/>
    <property type="match status" value="1"/>
</dbReference>
<evidence type="ECO:0000313" key="5">
    <source>
        <dbReference type="Proteomes" id="UP001446205"/>
    </source>
</evidence>
<dbReference type="GO" id="GO:0032259">
    <property type="term" value="P:methylation"/>
    <property type="evidence" value="ECO:0007669"/>
    <property type="project" value="UniProtKB-KW"/>
</dbReference>
<comment type="caution">
    <text evidence="4">The sequence shown here is derived from an EMBL/GenBank/DDBJ whole genome shotgun (WGS) entry which is preliminary data.</text>
</comment>
<dbReference type="EMBL" id="JBBPCO010000008">
    <property type="protein sequence ID" value="MEK8089923.1"/>
    <property type="molecule type" value="Genomic_DNA"/>
</dbReference>
<dbReference type="GO" id="GO:0008168">
    <property type="term" value="F:methyltransferase activity"/>
    <property type="evidence" value="ECO:0007669"/>
    <property type="project" value="UniProtKB-KW"/>
</dbReference>
<gene>
    <name evidence="4" type="ORF">WOB96_09105</name>
</gene>
<feature type="region of interest" description="Disordered" evidence="3">
    <location>
        <begin position="1"/>
        <end position="26"/>
    </location>
</feature>
<keyword evidence="5" id="KW-1185">Reference proteome</keyword>
<dbReference type="RefSeq" id="WP_341370981.1">
    <property type="nucleotide sequence ID" value="NZ_JBBPCO010000008.1"/>
</dbReference>
<proteinExistence type="predicted"/>
<evidence type="ECO:0000256" key="1">
    <source>
        <dbReference type="ARBA" id="ARBA00022603"/>
    </source>
</evidence>
<name>A0ABU9DBR6_9PROT</name>
<dbReference type="PANTHER" id="PTHR12049:SF7">
    <property type="entry name" value="PROTEIN ARGININE METHYLTRANSFERASE NDUFAF7, MITOCHONDRIAL"/>
    <property type="match status" value="1"/>
</dbReference>
<dbReference type="EC" id="2.1.1.-" evidence="4"/>